<dbReference type="InterPro" id="IPR050624">
    <property type="entry name" value="HTH-type_Tx_Regulator"/>
</dbReference>
<gene>
    <name evidence="5" type="ORF">IHBHHGIJ_00894</name>
    <name evidence="4" type="ORF">KFEGEMFD_00257</name>
</gene>
<organism evidence="4 7">
    <name type="scientific">Zhongshania aliphaticivorans</name>
    <dbReference type="NCBI Taxonomy" id="1470434"/>
    <lineage>
        <taxon>Bacteria</taxon>
        <taxon>Pseudomonadati</taxon>
        <taxon>Pseudomonadota</taxon>
        <taxon>Gammaproteobacteria</taxon>
        <taxon>Cellvibrionales</taxon>
        <taxon>Spongiibacteraceae</taxon>
        <taxon>Zhongshania</taxon>
    </lineage>
</organism>
<evidence type="ECO:0000313" key="4">
    <source>
        <dbReference type="EMBL" id="CAA0080227.1"/>
    </source>
</evidence>
<dbReference type="RefSeq" id="WP_235035496.1">
    <property type="nucleotide sequence ID" value="NZ_CACSIK010000001.1"/>
</dbReference>
<feature type="DNA-binding region" description="H-T-H motif" evidence="2">
    <location>
        <begin position="40"/>
        <end position="59"/>
    </location>
</feature>
<proteinExistence type="predicted"/>
<evidence type="ECO:0000313" key="5">
    <source>
        <dbReference type="EMBL" id="CAA0085776.1"/>
    </source>
</evidence>
<name>A0A5S9MU29_9GAMM</name>
<dbReference type="InterPro" id="IPR009057">
    <property type="entry name" value="Homeodomain-like_sf"/>
</dbReference>
<evidence type="ECO:0000256" key="2">
    <source>
        <dbReference type="PROSITE-ProRule" id="PRU00335"/>
    </source>
</evidence>
<protein>
    <recommendedName>
        <fullName evidence="3">HTH tetR-type domain-containing protein</fullName>
    </recommendedName>
</protein>
<dbReference type="Proteomes" id="UP000435877">
    <property type="component" value="Unassembled WGS sequence"/>
</dbReference>
<dbReference type="EMBL" id="CACSIK010000001">
    <property type="protein sequence ID" value="CAA0085776.1"/>
    <property type="molecule type" value="Genomic_DNA"/>
</dbReference>
<dbReference type="GO" id="GO:0003677">
    <property type="term" value="F:DNA binding"/>
    <property type="evidence" value="ECO:0007669"/>
    <property type="project" value="UniProtKB-UniRule"/>
</dbReference>
<dbReference type="InterPro" id="IPR001647">
    <property type="entry name" value="HTH_TetR"/>
</dbReference>
<dbReference type="SUPFAM" id="SSF46689">
    <property type="entry name" value="Homeodomain-like"/>
    <property type="match status" value="1"/>
</dbReference>
<keyword evidence="6" id="KW-1185">Reference proteome</keyword>
<dbReference type="PROSITE" id="PS50977">
    <property type="entry name" value="HTH_TETR_2"/>
    <property type="match status" value="1"/>
</dbReference>
<dbReference type="Gene3D" id="1.10.357.10">
    <property type="entry name" value="Tetracycline Repressor, domain 2"/>
    <property type="match status" value="1"/>
</dbReference>
<sequence>MSILAIAQLGRRERKKKAVRDNICEQTLLLINRYGVDGTTIDAICDCVDIAKKTFYNYYSSKHDLLVDICQSELLQRTEDIISEAMSQSDDLATQLEFVLGVLATRNSTASKLERELIGYLVSSLSTNLSQGAGQLQFMSDCYLRLFNHSKSQLKAGLSPQFCAEMTVGMTNIITLNWLHDDSYDTLASFHMLQAYLKNSMLK</sequence>
<evidence type="ECO:0000259" key="3">
    <source>
        <dbReference type="PROSITE" id="PS50977"/>
    </source>
</evidence>
<dbReference type="Proteomes" id="UP000439591">
    <property type="component" value="Unassembled WGS sequence"/>
</dbReference>
<evidence type="ECO:0000313" key="6">
    <source>
        <dbReference type="Proteomes" id="UP000435877"/>
    </source>
</evidence>
<dbReference type="PANTHER" id="PTHR43479">
    <property type="entry name" value="ACREF/ENVCD OPERON REPRESSOR-RELATED"/>
    <property type="match status" value="1"/>
</dbReference>
<dbReference type="PANTHER" id="PTHR43479:SF11">
    <property type="entry name" value="ACREF_ENVCD OPERON REPRESSOR-RELATED"/>
    <property type="match status" value="1"/>
</dbReference>
<evidence type="ECO:0000313" key="7">
    <source>
        <dbReference type="Proteomes" id="UP000439591"/>
    </source>
</evidence>
<keyword evidence="1 2" id="KW-0238">DNA-binding</keyword>
<evidence type="ECO:0000256" key="1">
    <source>
        <dbReference type="ARBA" id="ARBA00023125"/>
    </source>
</evidence>
<accession>A0A5S9MU29</accession>
<dbReference type="Pfam" id="PF00440">
    <property type="entry name" value="TetR_N"/>
    <property type="match status" value="1"/>
</dbReference>
<reference evidence="6 7" key="1">
    <citation type="submission" date="2019-11" db="EMBL/GenBank/DDBJ databases">
        <authorList>
            <person name="Holert J."/>
        </authorList>
    </citation>
    <scope>NUCLEOTIDE SEQUENCE [LARGE SCALE GENOMIC DNA]</scope>
    <source>
        <strain evidence="4">BC3_2A</strain>
        <strain evidence="5">SB11_1A</strain>
    </source>
</reference>
<feature type="domain" description="HTH tetR-type" evidence="3">
    <location>
        <begin position="17"/>
        <end position="77"/>
    </location>
</feature>
<dbReference type="EMBL" id="CACSIM010000001">
    <property type="protein sequence ID" value="CAA0080227.1"/>
    <property type="molecule type" value="Genomic_DNA"/>
</dbReference>
<dbReference type="AlphaFoldDB" id="A0A5S9MU29"/>